<evidence type="ECO:0000259" key="1">
    <source>
        <dbReference type="Pfam" id="PF00117"/>
    </source>
</evidence>
<dbReference type="PANTHER" id="PTHR42695">
    <property type="entry name" value="GLUTAMINE AMIDOTRANSFERASE YLR126C-RELATED"/>
    <property type="match status" value="1"/>
</dbReference>
<dbReference type="Gene3D" id="3.40.50.880">
    <property type="match status" value="1"/>
</dbReference>
<proteinExistence type="predicted"/>
<keyword evidence="3" id="KW-1185">Reference proteome</keyword>
<dbReference type="PROSITE" id="PS51273">
    <property type="entry name" value="GATASE_TYPE_1"/>
    <property type="match status" value="1"/>
</dbReference>
<evidence type="ECO:0000313" key="2">
    <source>
        <dbReference type="EMBL" id="TFB80833.1"/>
    </source>
</evidence>
<evidence type="ECO:0000313" key="3">
    <source>
        <dbReference type="Proteomes" id="UP000298488"/>
    </source>
</evidence>
<dbReference type="InterPro" id="IPR017926">
    <property type="entry name" value="GATASE"/>
</dbReference>
<feature type="domain" description="Glutamine amidotransferase" evidence="1">
    <location>
        <begin position="15"/>
        <end position="153"/>
    </location>
</feature>
<sequence>MIDAAHGEVAELDPEDGDLVIVLGGEVGAYETDAHPFLLDELRYIRARIDVHRPIFGVCLGAQLMAGSLGGRNYKGEKPDLGYQDIRLTEAGLASPVRHVAGVGMLEWHGDHYTLPEDATLLGSSSAYPNEAFAIGDFALAVQFHPEVTDEMHEVWTLNSDELFAEEGVDADEWRSLGREHQPAMQVASRAMFSEYLDGLDR</sequence>
<keyword evidence="2" id="KW-0315">Glutamine amidotransferase</keyword>
<dbReference type="InterPro" id="IPR029062">
    <property type="entry name" value="Class_I_gatase-like"/>
</dbReference>
<dbReference type="EMBL" id="SOFI01000003">
    <property type="protein sequence ID" value="TFB80833.1"/>
    <property type="molecule type" value="Genomic_DNA"/>
</dbReference>
<reference evidence="2 3" key="1">
    <citation type="submission" date="2019-03" db="EMBL/GenBank/DDBJ databases">
        <title>Genomics of glacier-inhabiting Cryobacterium strains.</title>
        <authorList>
            <person name="Liu Q."/>
            <person name="Xin Y.-H."/>
        </authorList>
    </citation>
    <scope>NUCLEOTIDE SEQUENCE [LARGE SCALE GENOMIC DNA]</scope>
    <source>
        <strain evidence="2 3">CGMCC 1.10440</strain>
    </source>
</reference>
<dbReference type="Proteomes" id="UP000298488">
    <property type="component" value="Unassembled WGS sequence"/>
</dbReference>
<dbReference type="CDD" id="cd01741">
    <property type="entry name" value="GATase1_1"/>
    <property type="match status" value="1"/>
</dbReference>
<dbReference type="SUPFAM" id="SSF52317">
    <property type="entry name" value="Class I glutamine amidotransferase-like"/>
    <property type="match status" value="1"/>
</dbReference>
<gene>
    <name evidence="2" type="ORF">E3N84_08625</name>
</gene>
<keyword evidence="2" id="KW-0808">Transferase</keyword>
<dbReference type="OrthoDB" id="5196541at2"/>
<comment type="caution">
    <text evidence="2">The sequence shown here is derived from an EMBL/GenBank/DDBJ whole genome shotgun (WGS) entry which is preliminary data.</text>
</comment>
<dbReference type="PANTHER" id="PTHR42695:SF5">
    <property type="entry name" value="GLUTAMINE AMIDOTRANSFERASE YLR126C-RELATED"/>
    <property type="match status" value="1"/>
</dbReference>
<accession>A0A4R8VD81</accession>
<dbReference type="AlphaFoldDB" id="A0A4R8VD81"/>
<dbReference type="Pfam" id="PF00117">
    <property type="entry name" value="GATase"/>
    <property type="match status" value="1"/>
</dbReference>
<dbReference type="GO" id="GO:0016740">
    <property type="term" value="F:transferase activity"/>
    <property type="evidence" value="ECO:0007669"/>
    <property type="project" value="UniProtKB-KW"/>
</dbReference>
<name>A0A4R8VD81_9MICO</name>
<organism evidence="2 3">
    <name type="scientific">Terrimesophilobacter mesophilus</name>
    <dbReference type="NCBI Taxonomy" id="433647"/>
    <lineage>
        <taxon>Bacteria</taxon>
        <taxon>Bacillati</taxon>
        <taxon>Actinomycetota</taxon>
        <taxon>Actinomycetes</taxon>
        <taxon>Micrococcales</taxon>
        <taxon>Microbacteriaceae</taxon>
        <taxon>Terrimesophilobacter</taxon>
    </lineage>
</organism>
<dbReference type="InterPro" id="IPR044992">
    <property type="entry name" value="ChyE-like"/>
</dbReference>
<protein>
    <submittedName>
        <fullName evidence="2">Glutamine amidotransferase</fullName>
    </submittedName>
</protein>
<dbReference type="GO" id="GO:0005829">
    <property type="term" value="C:cytosol"/>
    <property type="evidence" value="ECO:0007669"/>
    <property type="project" value="TreeGrafter"/>
</dbReference>